<dbReference type="Proteomes" id="UP001152795">
    <property type="component" value="Unassembled WGS sequence"/>
</dbReference>
<dbReference type="Gene3D" id="1.10.150.50">
    <property type="entry name" value="Transcription Factor, Ets-1"/>
    <property type="match status" value="1"/>
</dbReference>
<dbReference type="PROSITE" id="PS50105">
    <property type="entry name" value="SAM_DOMAIN"/>
    <property type="match status" value="1"/>
</dbReference>
<dbReference type="GO" id="GO:0046856">
    <property type="term" value="P:phosphatidylinositol dephosphorylation"/>
    <property type="evidence" value="ECO:0007669"/>
    <property type="project" value="InterPro"/>
</dbReference>
<evidence type="ECO:0000313" key="3">
    <source>
        <dbReference type="Proteomes" id="UP001152795"/>
    </source>
</evidence>
<proteinExistence type="predicted"/>
<evidence type="ECO:0000256" key="1">
    <source>
        <dbReference type="ARBA" id="ARBA00022553"/>
    </source>
</evidence>
<dbReference type="InterPro" id="IPR036691">
    <property type="entry name" value="Endo/exonu/phosph_ase_sf"/>
</dbReference>
<comment type="caution">
    <text evidence="2">The sequence shown here is derived from an EMBL/GenBank/DDBJ whole genome shotgun (WGS) entry which is preliminary data.</text>
</comment>
<dbReference type="InterPro" id="IPR013761">
    <property type="entry name" value="SAM/pointed_sf"/>
</dbReference>
<dbReference type="OrthoDB" id="7862313at2759"/>
<gene>
    <name evidence="2" type="ORF">PACLA_8A033261</name>
</gene>
<dbReference type="InterPro" id="IPR057509">
    <property type="entry name" value="C2_SHIP1-2_2nd"/>
</dbReference>
<keyword evidence="1" id="KW-0597">Phosphoprotein</keyword>
<organism evidence="2 3">
    <name type="scientific">Paramuricea clavata</name>
    <name type="common">Red gorgonian</name>
    <name type="synonym">Violescent sea-whip</name>
    <dbReference type="NCBI Taxonomy" id="317549"/>
    <lineage>
        <taxon>Eukaryota</taxon>
        <taxon>Metazoa</taxon>
        <taxon>Cnidaria</taxon>
        <taxon>Anthozoa</taxon>
        <taxon>Octocorallia</taxon>
        <taxon>Malacalcyonacea</taxon>
        <taxon>Plexauridae</taxon>
        <taxon>Paramuricea</taxon>
    </lineage>
</organism>
<keyword evidence="3" id="KW-1185">Reference proteome</keyword>
<dbReference type="SMART" id="SM00454">
    <property type="entry name" value="SAM"/>
    <property type="match status" value="1"/>
</dbReference>
<accession>A0A6S7H046</accession>
<evidence type="ECO:0000313" key="2">
    <source>
        <dbReference type="EMBL" id="CAB3997205.1"/>
    </source>
</evidence>
<dbReference type="SUPFAM" id="SSF56219">
    <property type="entry name" value="DNase I-like"/>
    <property type="match status" value="1"/>
</dbReference>
<sequence length="999" mass="112927">MKAELALVRERIAWTRRQLCRVDERILSLNEELWMTLNEEHYATAKRMISASSTKTFNKARSTQIAKFTKLTSFGRTHRRQEDLASHPLQRTVINMSARRLTPVDVAIQHLVEEHEIFDFSVVCLLKLFTDVLALGLNFAVVPRVLPKEEFVQRLEPKLYHMTNDEASNIRVQITEVLRRATLPASNLTKNKKDALKNLRADKSIHILKADKGNATVILDRLEYDSKILALLNTSTYKELKRDPTANVERKICSKLSGFKKAVVGKTDHHVVNSKEFVTKMEQITLVEEAYNLQKFLDHINSLHPSIKFTFEDISIKNSVCKTLINRAKTICEKIEYQSENKLFRALCTHKDNYVLRNTRRIARKPSKINLLWLNIYLDLRPSHKFSRKMRESIEIEKHNTIDQEGKPLDTLMKIRAYGSKALHTEVASQSLWGIRLVILAKPGHTNRISRIEKSSVKTGIANTLGNKGGVGISFGFLSTSLCFINCHLASGNETLRKQRRQLNYMDILKGLNLGHKSAYDLTNQFHHVFWFGDLNYRIDLQYEEIMQAIIGMDYKKLSSEDQLKKEQDIGNVFVNFHENVPHFPPTYRYKRGTRESYEHIKVKRAGNRINVPSWCDRILWRSFPDLTVRQNSYGCTNDIVSSDHSPVFASFDVPIASQFVATPDKGRPQSQPNKPSCKINIPFIKVKVKTVSKTDFYLEFHSACLATSVRSKTGKSSSPWDPPRAVNSKPTLTSYLEWTDSLPELNPILDNPDYLREQHILIAVKSEAGDESYGECVLSLKGHLFNTPQTFDSGLTHGGIKAGEIRGSMNVLNTKQAAVLRRPPVHAKPDIGAKSPSVNRPYSCVATNLSDSIPTSRIKSASLGRQPSPVRLRSSGQMPLDTTNISTYITLPDFSSVTTSNNPLDQMTTTESSVPPPLPAKTYPSKTSTLPGTVDEFLSKIGLGCYLSNLEENGFDDLTFLDNISDEDLADSGITDNGHIKKILNEVERLRKAGAFTS</sequence>
<dbReference type="AlphaFoldDB" id="A0A6S7H046"/>
<name>A0A6S7H046_PARCT</name>
<reference evidence="2" key="1">
    <citation type="submission" date="2020-04" db="EMBL/GenBank/DDBJ databases">
        <authorList>
            <person name="Alioto T."/>
            <person name="Alioto T."/>
            <person name="Gomez Garrido J."/>
        </authorList>
    </citation>
    <scope>NUCLEOTIDE SEQUENCE</scope>
    <source>
        <strain evidence="2">A484AB</strain>
    </source>
</reference>
<dbReference type="Gene3D" id="3.60.10.10">
    <property type="entry name" value="Endonuclease/exonuclease/phosphatase"/>
    <property type="match status" value="1"/>
</dbReference>
<dbReference type="GO" id="GO:0050776">
    <property type="term" value="P:regulation of immune response"/>
    <property type="evidence" value="ECO:0007669"/>
    <property type="project" value="TreeGrafter"/>
</dbReference>
<dbReference type="Pfam" id="PF24147">
    <property type="entry name" value="C2_SHIP1-2_2nd"/>
    <property type="match status" value="1"/>
</dbReference>
<protein>
    <submittedName>
        <fullName evidence="2">Phosphatidylinositol 3,4,5-trisphosphate 5-phosphatase 2, partial</fullName>
    </submittedName>
</protein>
<dbReference type="InterPro" id="IPR001660">
    <property type="entry name" value="SAM"/>
</dbReference>
<dbReference type="PANTHER" id="PTHR46051:SF1">
    <property type="entry name" value="INOSITOL POLYPHOSPHATE-RELATED PHOSPHATASE DOMAIN-CONTAINING PROTEIN"/>
    <property type="match status" value="1"/>
</dbReference>
<dbReference type="SUPFAM" id="SSF47769">
    <property type="entry name" value="SAM/Pointed domain"/>
    <property type="match status" value="1"/>
</dbReference>
<dbReference type="Pfam" id="PF22669">
    <property type="entry name" value="Exo_endo_phos2"/>
    <property type="match status" value="1"/>
</dbReference>
<dbReference type="Pfam" id="PF07647">
    <property type="entry name" value="SAM_2"/>
    <property type="match status" value="1"/>
</dbReference>
<dbReference type="GO" id="GO:0009966">
    <property type="term" value="P:regulation of signal transduction"/>
    <property type="evidence" value="ECO:0007669"/>
    <property type="project" value="TreeGrafter"/>
</dbReference>
<dbReference type="EMBL" id="CACRXK020003048">
    <property type="protein sequence ID" value="CAB3997205.1"/>
    <property type="molecule type" value="Genomic_DNA"/>
</dbReference>
<dbReference type="PANTHER" id="PTHR46051">
    <property type="entry name" value="SH2 DOMAIN-CONTAINING PROTEIN"/>
    <property type="match status" value="1"/>
</dbReference>
<dbReference type="GO" id="GO:0016791">
    <property type="term" value="F:phosphatase activity"/>
    <property type="evidence" value="ECO:0007669"/>
    <property type="project" value="InterPro"/>
</dbReference>
<dbReference type="InterPro" id="IPR000300">
    <property type="entry name" value="IPPc"/>
</dbReference>
<dbReference type="SMART" id="SM00128">
    <property type="entry name" value="IPPc"/>
    <property type="match status" value="1"/>
</dbReference>